<reference evidence="2" key="1">
    <citation type="journal article" date="2023" name="Front. Plant Sci.">
        <title>Chromosomal-level genome assembly of Melastoma candidum provides insights into trichome evolution.</title>
        <authorList>
            <person name="Zhong Y."/>
            <person name="Wu W."/>
            <person name="Sun C."/>
            <person name="Zou P."/>
            <person name="Liu Y."/>
            <person name="Dai S."/>
            <person name="Zhou R."/>
        </authorList>
    </citation>
    <scope>NUCLEOTIDE SEQUENCE [LARGE SCALE GENOMIC DNA]</scope>
</reference>
<sequence>MEILGPTGEEASFAIDPDYEFDVAQFFDFTRPETRSEEEEAERWFNYAPAYPPSPFAARAFWGVPASLDNSKKSQDLHRQEDERPTISDDEAEGDAPASRTGHCNDDKDPPPRGRPKLQSGYMKPTASYLAKQNHIQDFHFRRILRSPAIDRDHKTSSHSSSSNEMQAAKRQKLDAGYLQKINHVKPRSPLQHKAAKMERKIDERVSGKPKITVPREFSLETARRAVRHRSKNESNSIGQHSVEKLKIPAAKQPPVVKLFKYLSIDPETRPHLRNQFPSCISSAEMVDAATEKPSRSCVKQFQYISDYRSQGSFNRSLGIR</sequence>
<protein>
    <submittedName>
        <fullName evidence="1">Uncharacterized protein</fullName>
    </submittedName>
</protein>
<organism evidence="1 2">
    <name type="scientific">Melastoma candidum</name>
    <dbReference type="NCBI Taxonomy" id="119954"/>
    <lineage>
        <taxon>Eukaryota</taxon>
        <taxon>Viridiplantae</taxon>
        <taxon>Streptophyta</taxon>
        <taxon>Embryophyta</taxon>
        <taxon>Tracheophyta</taxon>
        <taxon>Spermatophyta</taxon>
        <taxon>Magnoliopsida</taxon>
        <taxon>eudicotyledons</taxon>
        <taxon>Gunneridae</taxon>
        <taxon>Pentapetalae</taxon>
        <taxon>rosids</taxon>
        <taxon>malvids</taxon>
        <taxon>Myrtales</taxon>
        <taxon>Melastomataceae</taxon>
        <taxon>Melastomatoideae</taxon>
        <taxon>Melastomateae</taxon>
        <taxon>Melastoma</taxon>
    </lineage>
</organism>
<gene>
    <name evidence="1" type="ORF">MLD38_033579</name>
</gene>
<dbReference type="EMBL" id="CM042889">
    <property type="protein sequence ID" value="KAI4320060.1"/>
    <property type="molecule type" value="Genomic_DNA"/>
</dbReference>
<keyword evidence="2" id="KW-1185">Reference proteome</keyword>
<accession>A0ACB9MBK5</accession>
<evidence type="ECO:0000313" key="2">
    <source>
        <dbReference type="Proteomes" id="UP001057402"/>
    </source>
</evidence>
<dbReference type="Proteomes" id="UP001057402">
    <property type="component" value="Chromosome 10"/>
</dbReference>
<evidence type="ECO:0000313" key="1">
    <source>
        <dbReference type="EMBL" id="KAI4320060.1"/>
    </source>
</evidence>
<comment type="caution">
    <text evidence="1">The sequence shown here is derived from an EMBL/GenBank/DDBJ whole genome shotgun (WGS) entry which is preliminary data.</text>
</comment>
<proteinExistence type="predicted"/>
<name>A0ACB9MBK5_9MYRT</name>